<dbReference type="PROSITE" id="PS50033">
    <property type="entry name" value="UBX"/>
    <property type="match status" value="1"/>
</dbReference>
<dbReference type="OrthoDB" id="440781at2759"/>
<accession>A0A9P4IFK4</accession>
<dbReference type="InterPro" id="IPR029071">
    <property type="entry name" value="Ubiquitin-like_domsf"/>
</dbReference>
<feature type="region of interest" description="Disordered" evidence="1">
    <location>
        <begin position="209"/>
        <end position="280"/>
    </location>
</feature>
<dbReference type="InterPro" id="IPR001012">
    <property type="entry name" value="UBX_dom"/>
</dbReference>
<dbReference type="GO" id="GO:0006886">
    <property type="term" value="P:intracellular protein transport"/>
    <property type="evidence" value="ECO:0007669"/>
    <property type="project" value="TreeGrafter"/>
</dbReference>
<protein>
    <submittedName>
        <fullName evidence="3">UBX domain protein</fullName>
    </submittedName>
</protein>
<keyword evidence="4" id="KW-1185">Reference proteome</keyword>
<dbReference type="CDD" id="cd16105">
    <property type="entry name" value="Ubl_ASPSCR1_like"/>
    <property type="match status" value="1"/>
</dbReference>
<feature type="region of interest" description="Disordered" evidence="1">
    <location>
        <begin position="117"/>
        <end position="146"/>
    </location>
</feature>
<dbReference type="Pfam" id="PF11470">
    <property type="entry name" value="TUG-UBL1"/>
    <property type="match status" value="1"/>
</dbReference>
<dbReference type="SUPFAM" id="SSF54236">
    <property type="entry name" value="Ubiquitin-like"/>
    <property type="match status" value="2"/>
</dbReference>
<evidence type="ECO:0000256" key="1">
    <source>
        <dbReference type="SAM" id="MobiDB-lite"/>
    </source>
</evidence>
<proteinExistence type="predicted"/>
<dbReference type="PANTHER" id="PTHR46467:SF1">
    <property type="entry name" value="TETHER CONTAINING UBX DOMAIN FOR GLUT4"/>
    <property type="match status" value="1"/>
</dbReference>
<gene>
    <name evidence="3" type="ORF">NA57DRAFT_38975</name>
</gene>
<evidence type="ECO:0000313" key="3">
    <source>
        <dbReference type="EMBL" id="KAF2099093.1"/>
    </source>
</evidence>
<dbReference type="Gene3D" id="3.10.20.90">
    <property type="entry name" value="Phosphatidylinositol 3-kinase Catalytic Subunit, Chain A, domain 1"/>
    <property type="match status" value="1"/>
</dbReference>
<feature type="region of interest" description="Disordered" evidence="1">
    <location>
        <begin position="467"/>
        <end position="488"/>
    </location>
</feature>
<dbReference type="InterPro" id="IPR059238">
    <property type="entry name" value="UBX1_UBXN9"/>
</dbReference>
<dbReference type="GO" id="GO:0005737">
    <property type="term" value="C:cytoplasm"/>
    <property type="evidence" value="ECO:0007669"/>
    <property type="project" value="TreeGrafter"/>
</dbReference>
<dbReference type="CDD" id="cd17075">
    <property type="entry name" value="UBX1_UBXN9"/>
    <property type="match status" value="1"/>
</dbReference>
<feature type="domain" description="UBX" evidence="2">
    <location>
        <begin position="347"/>
        <end position="427"/>
    </location>
</feature>
<dbReference type="AlphaFoldDB" id="A0A9P4IFK4"/>
<organism evidence="3 4">
    <name type="scientific">Rhizodiscina lignyota</name>
    <dbReference type="NCBI Taxonomy" id="1504668"/>
    <lineage>
        <taxon>Eukaryota</taxon>
        <taxon>Fungi</taxon>
        <taxon>Dikarya</taxon>
        <taxon>Ascomycota</taxon>
        <taxon>Pezizomycotina</taxon>
        <taxon>Dothideomycetes</taxon>
        <taxon>Pleosporomycetidae</taxon>
        <taxon>Aulographales</taxon>
        <taxon>Rhizodiscinaceae</taxon>
        <taxon>Rhizodiscina</taxon>
    </lineage>
</organism>
<comment type="caution">
    <text evidence="3">The sequence shown here is derived from an EMBL/GenBank/DDBJ whole genome shotgun (WGS) entry which is preliminary data.</text>
</comment>
<dbReference type="GO" id="GO:0012506">
    <property type="term" value="C:vesicle membrane"/>
    <property type="evidence" value="ECO:0007669"/>
    <property type="project" value="TreeGrafter"/>
</dbReference>
<dbReference type="EMBL" id="ML978126">
    <property type="protein sequence ID" value="KAF2099093.1"/>
    <property type="molecule type" value="Genomic_DNA"/>
</dbReference>
<reference evidence="3" key="1">
    <citation type="journal article" date="2020" name="Stud. Mycol.">
        <title>101 Dothideomycetes genomes: a test case for predicting lifestyles and emergence of pathogens.</title>
        <authorList>
            <person name="Haridas S."/>
            <person name="Albert R."/>
            <person name="Binder M."/>
            <person name="Bloem J."/>
            <person name="Labutti K."/>
            <person name="Salamov A."/>
            <person name="Andreopoulos B."/>
            <person name="Baker S."/>
            <person name="Barry K."/>
            <person name="Bills G."/>
            <person name="Bluhm B."/>
            <person name="Cannon C."/>
            <person name="Castanera R."/>
            <person name="Culley D."/>
            <person name="Daum C."/>
            <person name="Ezra D."/>
            <person name="Gonzalez J."/>
            <person name="Henrissat B."/>
            <person name="Kuo A."/>
            <person name="Liang C."/>
            <person name="Lipzen A."/>
            <person name="Lutzoni F."/>
            <person name="Magnuson J."/>
            <person name="Mondo S."/>
            <person name="Nolan M."/>
            <person name="Ohm R."/>
            <person name="Pangilinan J."/>
            <person name="Park H.-J."/>
            <person name="Ramirez L."/>
            <person name="Alfaro M."/>
            <person name="Sun H."/>
            <person name="Tritt A."/>
            <person name="Yoshinaga Y."/>
            <person name="Zwiers L.-H."/>
            <person name="Turgeon B."/>
            <person name="Goodwin S."/>
            <person name="Spatafora J."/>
            <person name="Crous P."/>
            <person name="Grigoriev I."/>
        </authorList>
    </citation>
    <scope>NUCLEOTIDE SEQUENCE</scope>
    <source>
        <strain evidence="3">CBS 133067</strain>
    </source>
</reference>
<name>A0A9P4IFK4_9PEZI</name>
<dbReference type="PANTHER" id="PTHR46467">
    <property type="entry name" value="TETHER CONTAINING UBX DOMAIN FOR GLUT4"/>
    <property type="match status" value="1"/>
</dbReference>
<dbReference type="GO" id="GO:0005634">
    <property type="term" value="C:nucleus"/>
    <property type="evidence" value="ECO:0007669"/>
    <property type="project" value="TreeGrafter"/>
</dbReference>
<evidence type="ECO:0000313" key="4">
    <source>
        <dbReference type="Proteomes" id="UP000799772"/>
    </source>
</evidence>
<feature type="compositionally biased region" description="Polar residues" evidence="1">
    <location>
        <begin position="126"/>
        <end position="140"/>
    </location>
</feature>
<dbReference type="Proteomes" id="UP000799772">
    <property type="component" value="Unassembled WGS sequence"/>
</dbReference>
<sequence length="502" mass="54686">MASHVVIIDSSFRRATVKTTPGKHLNDILEEGCKKLGLRPEQYGLKYNKKALDLSLTYRLSSLPSGAQLELVQASRSPTVVNVALQLPASENNVRLTDKFPSTTSFWQILRRFESGAAGSTSGSARNLNFTQRGVPQTNGGQSGAGRLNYEMPVIQVMNRELSTFEDLQKCLAQVGLNSGSALLRINFKNSGSPLEDAMADISRYFQADESEQTSVNAGEAESSKQSEQDEAMDTSVPEVQDPVPAISASDTVETSAHDEPTTAPSSSTSPQASTASPTARPMTVFAAPVAPSPQDPRFAFNDSDFEPTLDHAKLHQARLNNESRNKRLPSDAELAAAEKARDEKLATVAQVQVRVRFPDQTSILAAFKPQEPASCLYDEIRQMLESEGEPFVLRYLGPNGLQTSLRDGKERLVPDLKLQGRVLMNFAWDDKASVAARQKPVLKSQYRQQAQQIKVEAPALAEDVKGKAPAIGNASEQQQKPKSGGGDVEAKLKKFLRFGKK</sequence>
<evidence type="ECO:0000259" key="2">
    <source>
        <dbReference type="PROSITE" id="PS50033"/>
    </source>
</evidence>
<dbReference type="InterPro" id="IPR021569">
    <property type="entry name" value="TUG-UBL1"/>
</dbReference>
<feature type="compositionally biased region" description="Low complexity" evidence="1">
    <location>
        <begin position="262"/>
        <end position="280"/>
    </location>
</feature>